<proteinExistence type="predicted"/>
<evidence type="ECO:0000313" key="1">
    <source>
        <dbReference type="EMBL" id="GAX61720.1"/>
    </source>
</evidence>
<name>A0A286U0N7_9BACT</name>
<keyword evidence="2" id="KW-1185">Reference proteome</keyword>
<dbReference type="OrthoDB" id="9801642at2"/>
<sequence length="65" mass="7064">MAEKTIVPEKLMYKDDYKWLASHATKLLLNEEKREACIAGLKEITSLIGSPGASAKAADEALGMI</sequence>
<comment type="caution">
    <text evidence="1">The sequence shown here is derived from an EMBL/GenBank/DDBJ whole genome shotgun (WGS) entry which is preliminary data.</text>
</comment>
<accession>A0A286U0N7</accession>
<dbReference type="Proteomes" id="UP000218542">
    <property type="component" value="Unassembled WGS sequence"/>
</dbReference>
<dbReference type="EMBL" id="BAOS01000027">
    <property type="protein sequence ID" value="GAX61720.1"/>
    <property type="molecule type" value="Genomic_DNA"/>
</dbReference>
<reference evidence="2" key="1">
    <citation type="journal article" date="2017" name="Environ. Microbiol. Rep.">
        <title>Genetic Diversity of Marine Anaerobic Ammonium-Oxidizing Bacteria as Revealed by Genomic and Proteomic Analyses of 'Candidatus Scalindua japonica'.</title>
        <authorList>
            <person name="Oshiki M."/>
            <person name="Mizuto K."/>
            <person name="Kimura Z."/>
            <person name="Kindaichi T."/>
            <person name="Satoh H."/>
            <person name="Okabe S."/>
        </authorList>
    </citation>
    <scope>NUCLEOTIDE SEQUENCE [LARGE SCALE GENOMIC DNA]</scope>
    <source>
        <strain evidence="2">husup-a2</strain>
    </source>
</reference>
<gene>
    <name evidence="1" type="ORF">SCALIN_C27_0115</name>
</gene>
<organism evidence="1 2">
    <name type="scientific">Candidatus Scalindua japonica</name>
    <dbReference type="NCBI Taxonomy" id="1284222"/>
    <lineage>
        <taxon>Bacteria</taxon>
        <taxon>Pseudomonadati</taxon>
        <taxon>Planctomycetota</taxon>
        <taxon>Candidatus Brocadiia</taxon>
        <taxon>Candidatus Brocadiales</taxon>
        <taxon>Candidatus Scalinduaceae</taxon>
        <taxon>Candidatus Scalindua</taxon>
    </lineage>
</organism>
<dbReference type="RefSeq" id="WP_133111924.1">
    <property type="nucleotide sequence ID" value="NZ_BAOS01000027.1"/>
</dbReference>
<evidence type="ECO:0000313" key="2">
    <source>
        <dbReference type="Proteomes" id="UP000218542"/>
    </source>
</evidence>
<protein>
    <submittedName>
        <fullName evidence="1">Lipid-A-disaccharide synthase</fullName>
    </submittedName>
</protein>
<dbReference type="AlphaFoldDB" id="A0A286U0N7"/>